<evidence type="ECO:0000313" key="1">
    <source>
        <dbReference type="EMBL" id="KAK4460134.1"/>
    </source>
</evidence>
<gene>
    <name evidence="1" type="ORF">QBC42DRAFT_253736</name>
</gene>
<evidence type="ECO:0000313" key="2">
    <source>
        <dbReference type="Proteomes" id="UP001321749"/>
    </source>
</evidence>
<comment type="caution">
    <text evidence="1">The sequence shown here is derived from an EMBL/GenBank/DDBJ whole genome shotgun (WGS) entry which is preliminary data.</text>
</comment>
<dbReference type="AlphaFoldDB" id="A0AAV9HJH1"/>
<organism evidence="1 2">
    <name type="scientific">Cladorrhinum samala</name>
    <dbReference type="NCBI Taxonomy" id="585594"/>
    <lineage>
        <taxon>Eukaryota</taxon>
        <taxon>Fungi</taxon>
        <taxon>Dikarya</taxon>
        <taxon>Ascomycota</taxon>
        <taxon>Pezizomycotina</taxon>
        <taxon>Sordariomycetes</taxon>
        <taxon>Sordariomycetidae</taxon>
        <taxon>Sordariales</taxon>
        <taxon>Podosporaceae</taxon>
        <taxon>Cladorrhinum</taxon>
    </lineage>
</organism>
<name>A0AAV9HJH1_9PEZI</name>
<accession>A0AAV9HJH1</accession>
<dbReference type="Proteomes" id="UP001321749">
    <property type="component" value="Unassembled WGS sequence"/>
</dbReference>
<reference evidence="1" key="1">
    <citation type="journal article" date="2023" name="Mol. Phylogenet. Evol.">
        <title>Genome-scale phylogeny and comparative genomics of the fungal order Sordariales.</title>
        <authorList>
            <person name="Hensen N."/>
            <person name="Bonometti L."/>
            <person name="Westerberg I."/>
            <person name="Brannstrom I.O."/>
            <person name="Guillou S."/>
            <person name="Cros-Aarteil S."/>
            <person name="Calhoun S."/>
            <person name="Haridas S."/>
            <person name="Kuo A."/>
            <person name="Mondo S."/>
            <person name="Pangilinan J."/>
            <person name="Riley R."/>
            <person name="LaButti K."/>
            <person name="Andreopoulos B."/>
            <person name="Lipzen A."/>
            <person name="Chen C."/>
            <person name="Yan M."/>
            <person name="Daum C."/>
            <person name="Ng V."/>
            <person name="Clum A."/>
            <person name="Steindorff A."/>
            <person name="Ohm R.A."/>
            <person name="Martin F."/>
            <person name="Silar P."/>
            <person name="Natvig D.O."/>
            <person name="Lalanne C."/>
            <person name="Gautier V."/>
            <person name="Ament-Velasquez S.L."/>
            <person name="Kruys A."/>
            <person name="Hutchinson M.I."/>
            <person name="Powell A.J."/>
            <person name="Barry K."/>
            <person name="Miller A.N."/>
            <person name="Grigoriev I.V."/>
            <person name="Debuchy R."/>
            <person name="Gladieux P."/>
            <person name="Hiltunen Thoren M."/>
            <person name="Johannesson H."/>
        </authorList>
    </citation>
    <scope>NUCLEOTIDE SEQUENCE</scope>
    <source>
        <strain evidence="1">PSN324</strain>
    </source>
</reference>
<reference evidence="1" key="2">
    <citation type="submission" date="2023-06" db="EMBL/GenBank/DDBJ databases">
        <authorList>
            <consortium name="Lawrence Berkeley National Laboratory"/>
            <person name="Mondo S.J."/>
            <person name="Hensen N."/>
            <person name="Bonometti L."/>
            <person name="Westerberg I."/>
            <person name="Brannstrom I.O."/>
            <person name="Guillou S."/>
            <person name="Cros-Aarteil S."/>
            <person name="Calhoun S."/>
            <person name="Haridas S."/>
            <person name="Kuo A."/>
            <person name="Pangilinan J."/>
            <person name="Riley R."/>
            <person name="Labutti K."/>
            <person name="Andreopoulos B."/>
            <person name="Lipzen A."/>
            <person name="Chen C."/>
            <person name="Yanf M."/>
            <person name="Daum C."/>
            <person name="Ng V."/>
            <person name="Clum A."/>
            <person name="Steindorff A."/>
            <person name="Ohm R."/>
            <person name="Martin F."/>
            <person name="Silar P."/>
            <person name="Natvig D."/>
            <person name="Lalanne C."/>
            <person name="Gautier V."/>
            <person name="Ament-Velasquez S.L."/>
            <person name="Kruys A."/>
            <person name="Hutchinson M.I."/>
            <person name="Powell A.J."/>
            <person name="Barry K."/>
            <person name="Miller A.N."/>
            <person name="Grigoriev I.V."/>
            <person name="Debuchy R."/>
            <person name="Gladieux P."/>
            <person name="Thoren M.H."/>
            <person name="Johannesson H."/>
        </authorList>
    </citation>
    <scope>NUCLEOTIDE SEQUENCE</scope>
    <source>
        <strain evidence="1">PSN324</strain>
    </source>
</reference>
<keyword evidence="2" id="KW-1185">Reference proteome</keyword>
<protein>
    <submittedName>
        <fullName evidence="1">Uncharacterized protein</fullName>
    </submittedName>
</protein>
<dbReference type="EMBL" id="MU865019">
    <property type="protein sequence ID" value="KAK4460134.1"/>
    <property type="molecule type" value="Genomic_DNA"/>
</dbReference>
<sequence length="249" mass="27916">MSVHQHLGCKATHPADSSRSCDAQCVAGSVWCSMHCRWKGFFEGKLNHRKVWDLEGRLVPYPDDPKTAVHCFNVWSSVLAIRIILASLFYNHLEMDSGHTQAVRLVAARRDIHEWKLLQLGSLNHPDISTMFMYLELFTKWVSEENPQAFTEASLKAQLQATCVKYQVADYSIVGPPGSVPLAQCICTAGQQKPASATCPPALHGWVHPRSWPARAKIRRTLHEQTKEALRRRLMPAERPSSPAARGGK</sequence>
<proteinExistence type="predicted"/>